<dbReference type="PROSITE" id="PS50908">
    <property type="entry name" value="RWD"/>
    <property type="match status" value="1"/>
</dbReference>
<evidence type="ECO:0000256" key="6">
    <source>
        <dbReference type="ARBA" id="ARBA00022840"/>
    </source>
</evidence>
<dbReference type="InterPro" id="IPR017441">
    <property type="entry name" value="Protein_kinase_ATP_BS"/>
</dbReference>
<feature type="binding site" evidence="11">
    <location>
        <position position="604"/>
    </location>
    <ligand>
        <name>ATP</name>
        <dbReference type="ChEBI" id="CHEBI:30616"/>
    </ligand>
</feature>
<dbReference type="GO" id="GO:0005524">
    <property type="term" value="F:ATP binding"/>
    <property type="evidence" value="ECO:0007669"/>
    <property type="project" value="UniProtKB-UniRule"/>
</dbReference>
<dbReference type="Gene3D" id="1.10.510.10">
    <property type="entry name" value="Transferase(Phosphotransferase) domain 1"/>
    <property type="match status" value="2"/>
</dbReference>
<dbReference type="SUPFAM" id="SSF55681">
    <property type="entry name" value="Class II aaRS and biotin synthetases"/>
    <property type="match status" value="1"/>
</dbReference>
<evidence type="ECO:0000256" key="12">
    <source>
        <dbReference type="PROSITE-ProRule" id="PRU10141"/>
    </source>
</evidence>
<dbReference type="InterPro" id="IPR016135">
    <property type="entry name" value="UBQ-conjugating_enzyme/RWD"/>
</dbReference>
<evidence type="ECO:0000256" key="10">
    <source>
        <dbReference type="PIRSR" id="PIRSR000660-1"/>
    </source>
</evidence>
<dbReference type="Pfam" id="PF13393">
    <property type="entry name" value="tRNA-synt_His"/>
    <property type="match status" value="1"/>
</dbReference>
<dbReference type="PROSITE" id="PS00108">
    <property type="entry name" value="PROTEIN_KINASE_ST"/>
    <property type="match status" value="1"/>
</dbReference>
<dbReference type="InterPro" id="IPR006575">
    <property type="entry name" value="RWD_dom"/>
</dbReference>
<dbReference type="InterPro" id="IPR008271">
    <property type="entry name" value="Ser/Thr_kinase_AS"/>
</dbReference>
<dbReference type="InterPro" id="IPR016255">
    <property type="entry name" value="Gcn2"/>
</dbReference>
<comment type="catalytic activity">
    <reaction evidence="9">
        <text>L-seryl-[protein] + ATP = O-phospho-L-seryl-[protein] + ADP + H(+)</text>
        <dbReference type="Rhea" id="RHEA:17989"/>
        <dbReference type="Rhea" id="RHEA-COMP:9863"/>
        <dbReference type="Rhea" id="RHEA-COMP:11604"/>
        <dbReference type="ChEBI" id="CHEBI:15378"/>
        <dbReference type="ChEBI" id="CHEBI:29999"/>
        <dbReference type="ChEBI" id="CHEBI:30616"/>
        <dbReference type="ChEBI" id="CHEBI:83421"/>
        <dbReference type="ChEBI" id="CHEBI:456216"/>
        <dbReference type="EC" id="2.7.11.1"/>
    </reaction>
</comment>
<dbReference type="Pfam" id="PF00069">
    <property type="entry name" value="Pkinase"/>
    <property type="match status" value="3"/>
</dbReference>
<dbReference type="OrthoDB" id="341578at2759"/>
<feature type="compositionally biased region" description="Low complexity" evidence="14">
    <location>
        <begin position="755"/>
        <end position="765"/>
    </location>
</feature>
<dbReference type="Gene3D" id="3.30.200.20">
    <property type="entry name" value="Phosphorylase Kinase, domain 1"/>
    <property type="match status" value="1"/>
</dbReference>
<dbReference type="GeneID" id="25288521"/>
<dbReference type="SMART" id="SM00591">
    <property type="entry name" value="RWD"/>
    <property type="match status" value="1"/>
</dbReference>
<dbReference type="InterPro" id="IPR000719">
    <property type="entry name" value="Prot_kinase_dom"/>
</dbReference>
<evidence type="ECO:0000259" key="15">
    <source>
        <dbReference type="PROSITE" id="PS50011"/>
    </source>
</evidence>
<dbReference type="RefSeq" id="XP_013276507.1">
    <property type="nucleotide sequence ID" value="XM_013421053.1"/>
</dbReference>
<proteinExistence type="inferred from homology"/>
<evidence type="ECO:0000313" key="17">
    <source>
        <dbReference type="EMBL" id="KIX09371.1"/>
    </source>
</evidence>
<dbReference type="EMBL" id="KN847475">
    <property type="protein sequence ID" value="KIX09371.1"/>
    <property type="molecule type" value="Genomic_DNA"/>
</dbReference>
<dbReference type="GO" id="GO:0005829">
    <property type="term" value="C:cytosol"/>
    <property type="evidence" value="ECO:0007669"/>
    <property type="project" value="TreeGrafter"/>
</dbReference>
<dbReference type="HOGENOM" id="CLU_001222_2_0_1"/>
<sequence>MPARKKAKSPKPQAQKTEPPLAAPPSFGQSHRVLEEEIAGYPEVQRNEFLTTRAIYPDEFERVHGRKDAWKTEENLAFKVRVGSLEDREYFVKLIFEFPRDYPKVLPKINILEIQPKDPEIKQHIEHIVSTYPRQHQGSESVHEVTTAIMDFIDQAIVAKQAKRTELSLEEERAAREALAKRQLEEKEESARRRAAEEMAKQELLLASQVESEKQRRLKTNLSRKITGEENADLYDVPEDPIRFDQSMTCRDTATNLPFKFKSVVGRTVILRREDKTVTIVAPRVDTERVQAPQLLLKDIDIPEGIAPKAELQKCMEKVEEALESSKEHRHQNVVDLLNYKIEHMSLEDGTGPWRLSVLSEFANQGSLSDLLDLCGALSATKIRSWVRQLLDALLFFDQQGYVHPAVHAGNVMLFLSKSGATTVKLSDGYGTQLRDLVQAARDSSAPAVKDPLPLWIPPELNCQYPKRTSKTCIWDLGVIIMEMALGKMVKKLYTSPSNVLEGVDFETSTERLMEEMFQSNATNRPSAFDLSRKEFFYKEREAIFRNHSPYLPSPPSRRRRQSDKVGTSRYRNEWEEVERIGRGGFGKVFRARQKLDGQFYAVKKIDSSSRKMLEDILREVTLLAKLNHPYVVRYYNAWYESEHNDRVEDIRQRAEPERPIQQAQPLSIGHDFMEPSVYPNQGAEYSDSDDGIFAYQPPPSIDGQEDYDDDIFEENPEPQADEDDQPGDPFAASRPLGQALDSNPFASSDTPDNSIIPSRSRSPPLSEETTLYIQMEFCGGQTLRHRIAQGLWTDLDAIWRLFRRIVEGLAHIHSHGVVHRDLKPENIFLDSHDTPKIGDFGLATAGQATSKPHVSNPGMVITKSTGLGTQGYTAPELYVHGSSYDSRADMYSLGIMFFEMCYPLKSAMEKAKLMEGLITKPPVLPDFFDEDIHQRQGEIILQLVNPDQTRRPTAQDLLNSGKIPEPLEDEKFQRYIDRMAADNPEEYQALVTKFFANPNSTVSSLAWEDKSATGMHSLERVLWISVTEQLRNIFRRHGATEVGRQGIFPKADFYTNAATFLDTSGLVVQLPVDLTLPFARSLGQTSVSYSKSYVFGVVYRATGPGNEPRQVPEVDFDFVSHSARNLSLKEAEVIKVLDEMLVEFPALAIRNWTIYLNHADLIDLILDFCRIKKHEFSKVKQALSHLNTGTTTWTQVREQLRSSTMNIAETSVTDLAQFNFEGDLETVRHKLTRLFGDNDHLSKALPLLARLDELIQYLRRMNVHTQILVAPLSNNFEHLYRGHLLFQCTEKTSRKVLAVGGRYDALIQQFQTRSGKSSTRSVGFRLNILDLITYVRGQIQAQTSSKSTKVSGAVSESSSSSRHLTRCDILVTSFDSSTLKTSCVELLSSLWSAGLSAELSEEFRSLEELEMAYKDNSGYWLVIVRGGAGERGLKVRSPSRSEDEVKAVDLVGFLRLKMAKNK</sequence>
<feature type="compositionally biased region" description="Polar residues" evidence="14">
    <location>
        <begin position="741"/>
        <end position="754"/>
    </location>
</feature>
<dbReference type="InterPro" id="IPR024435">
    <property type="entry name" value="HisRS-related_dom"/>
</dbReference>
<organism evidence="17 18">
    <name type="scientific">Rhinocladiella mackenziei CBS 650.93</name>
    <dbReference type="NCBI Taxonomy" id="1442369"/>
    <lineage>
        <taxon>Eukaryota</taxon>
        <taxon>Fungi</taxon>
        <taxon>Dikarya</taxon>
        <taxon>Ascomycota</taxon>
        <taxon>Pezizomycotina</taxon>
        <taxon>Eurotiomycetes</taxon>
        <taxon>Chaetothyriomycetidae</taxon>
        <taxon>Chaetothyriales</taxon>
        <taxon>Herpotrichiellaceae</taxon>
        <taxon>Rhinocladiella</taxon>
    </lineage>
</organism>
<evidence type="ECO:0000256" key="5">
    <source>
        <dbReference type="ARBA" id="ARBA00022777"/>
    </source>
</evidence>
<dbReference type="SUPFAM" id="SSF56112">
    <property type="entry name" value="Protein kinase-like (PK-like)"/>
    <property type="match status" value="2"/>
</dbReference>
<dbReference type="InterPro" id="IPR041715">
    <property type="entry name" value="HisRS-like_core"/>
</dbReference>
<dbReference type="GO" id="GO:0005634">
    <property type="term" value="C:nucleus"/>
    <property type="evidence" value="ECO:0007669"/>
    <property type="project" value="TreeGrafter"/>
</dbReference>
<dbReference type="Gene3D" id="3.10.110.10">
    <property type="entry name" value="Ubiquitin Conjugating Enzyme"/>
    <property type="match status" value="1"/>
</dbReference>
<evidence type="ECO:0000256" key="13">
    <source>
        <dbReference type="SAM" id="Coils"/>
    </source>
</evidence>
<dbReference type="Pfam" id="PF12745">
    <property type="entry name" value="HGTP_anticodon2"/>
    <property type="match status" value="1"/>
</dbReference>
<dbReference type="Pfam" id="PF05773">
    <property type="entry name" value="RWD"/>
    <property type="match status" value="1"/>
</dbReference>
<feature type="region of interest" description="Disordered" evidence="14">
    <location>
        <begin position="662"/>
        <end position="767"/>
    </location>
</feature>
<feature type="compositionally biased region" description="Acidic residues" evidence="14">
    <location>
        <begin position="704"/>
        <end position="727"/>
    </location>
</feature>
<evidence type="ECO:0000256" key="2">
    <source>
        <dbReference type="ARBA" id="ARBA00022527"/>
    </source>
</evidence>
<dbReference type="Proteomes" id="UP000053617">
    <property type="component" value="Unassembled WGS sequence"/>
</dbReference>
<dbReference type="InterPro" id="IPR036621">
    <property type="entry name" value="Anticodon-bd_dom_sf"/>
</dbReference>
<evidence type="ECO:0000256" key="1">
    <source>
        <dbReference type="ARBA" id="ARBA00012513"/>
    </source>
</evidence>
<feature type="domain" description="Protein kinase" evidence="15">
    <location>
        <begin position="575"/>
        <end position="969"/>
    </location>
</feature>
<evidence type="ECO:0000256" key="11">
    <source>
        <dbReference type="PIRSR" id="PIRSR000660-2"/>
    </source>
</evidence>
<reference evidence="17 18" key="1">
    <citation type="submission" date="2015-01" db="EMBL/GenBank/DDBJ databases">
        <title>The Genome Sequence of Rhinocladiella mackenzie CBS 650.93.</title>
        <authorList>
            <consortium name="The Broad Institute Genomics Platform"/>
            <person name="Cuomo C."/>
            <person name="de Hoog S."/>
            <person name="Gorbushina A."/>
            <person name="Stielow B."/>
            <person name="Teixiera M."/>
            <person name="Abouelleil A."/>
            <person name="Chapman S.B."/>
            <person name="Priest M."/>
            <person name="Young S.K."/>
            <person name="Wortman J."/>
            <person name="Nusbaum C."/>
            <person name="Birren B."/>
        </authorList>
    </citation>
    <scope>NUCLEOTIDE SEQUENCE [LARGE SCALE GENOMIC DNA]</scope>
    <source>
        <strain evidence="17 18">CBS 650.93</strain>
    </source>
</reference>
<evidence type="ECO:0000259" key="16">
    <source>
        <dbReference type="PROSITE" id="PS50908"/>
    </source>
</evidence>
<feature type="region of interest" description="Disordered" evidence="14">
    <location>
        <begin position="1"/>
        <end position="29"/>
    </location>
</feature>
<feature type="domain" description="RWD" evidence="16">
    <location>
        <begin position="47"/>
        <end position="156"/>
    </location>
</feature>
<dbReference type="SMART" id="SM00220">
    <property type="entry name" value="S_TKc"/>
    <property type="match status" value="1"/>
</dbReference>
<accession>A0A0D2J100</accession>
<dbReference type="InterPro" id="IPR050339">
    <property type="entry name" value="CC_SR_Kinase"/>
</dbReference>
<dbReference type="GO" id="GO:0000077">
    <property type="term" value="P:DNA damage checkpoint signaling"/>
    <property type="evidence" value="ECO:0007669"/>
    <property type="project" value="InterPro"/>
</dbReference>
<evidence type="ECO:0000313" key="18">
    <source>
        <dbReference type="Proteomes" id="UP000053617"/>
    </source>
</evidence>
<keyword evidence="6 11" id="KW-0067">ATP-binding</keyword>
<evidence type="ECO:0000256" key="8">
    <source>
        <dbReference type="ARBA" id="ARBA00047899"/>
    </source>
</evidence>
<feature type="domain" description="Protein kinase" evidence="15">
    <location>
        <begin position="259"/>
        <end position="537"/>
    </location>
</feature>
<dbReference type="InterPro" id="IPR045864">
    <property type="entry name" value="aa-tRNA-synth_II/BPL/LPL"/>
</dbReference>
<keyword evidence="4 11" id="KW-0547">Nucleotide-binding</keyword>
<feature type="binding site" evidence="11">
    <location>
        <begin position="581"/>
        <end position="589"/>
    </location>
    <ligand>
        <name>ATP</name>
        <dbReference type="ChEBI" id="CHEBI:30616"/>
    </ligand>
</feature>
<dbReference type="GO" id="GO:0004694">
    <property type="term" value="F:eukaryotic translation initiation factor 2alpha kinase activity"/>
    <property type="evidence" value="ECO:0007669"/>
    <property type="project" value="InterPro"/>
</dbReference>
<keyword evidence="18" id="KW-1185">Reference proteome</keyword>
<evidence type="ECO:0000256" key="4">
    <source>
        <dbReference type="ARBA" id="ARBA00022741"/>
    </source>
</evidence>
<feature type="active site" description="Proton acceptor" evidence="10">
    <location>
        <position position="822"/>
    </location>
</feature>
<dbReference type="InterPro" id="IPR011009">
    <property type="entry name" value="Kinase-like_dom_sf"/>
</dbReference>
<evidence type="ECO:0000256" key="7">
    <source>
        <dbReference type="ARBA" id="ARBA00037982"/>
    </source>
</evidence>
<gene>
    <name evidence="17" type="ORF">Z518_00450</name>
</gene>
<keyword evidence="5" id="KW-0418">Kinase</keyword>
<evidence type="ECO:0000256" key="14">
    <source>
        <dbReference type="SAM" id="MobiDB-lite"/>
    </source>
</evidence>
<dbReference type="EC" id="2.7.11.1" evidence="1"/>
<dbReference type="CDD" id="cd22249">
    <property type="entry name" value="UDM1_RNF168_RNF169-like"/>
    <property type="match status" value="1"/>
</dbReference>
<protein>
    <recommendedName>
        <fullName evidence="1">non-specific serine/threonine protein kinase</fullName>
        <ecNumber evidence="1">2.7.11.1</ecNumber>
    </recommendedName>
</protein>
<dbReference type="CDD" id="cd23823">
    <property type="entry name" value="RWD_GCN2"/>
    <property type="match status" value="1"/>
</dbReference>
<keyword evidence="2" id="KW-0723">Serine/threonine-protein kinase</keyword>
<comment type="similarity">
    <text evidence="7">Belongs to the protein kinase superfamily. Ser/Thr protein kinase family. GCN2 subfamily.</text>
</comment>
<dbReference type="GO" id="GO:1990625">
    <property type="term" value="P:negative regulation of cytoplasmic translational initiation in response to stress"/>
    <property type="evidence" value="ECO:0007669"/>
    <property type="project" value="TreeGrafter"/>
</dbReference>
<dbReference type="VEuPathDB" id="FungiDB:Z518_00450"/>
<dbReference type="SUPFAM" id="SSF54495">
    <property type="entry name" value="UBC-like"/>
    <property type="match status" value="1"/>
</dbReference>
<keyword evidence="3" id="KW-0808">Transferase</keyword>
<dbReference type="STRING" id="1442369.A0A0D2J100"/>
<dbReference type="PROSITE" id="PS00107">
    <property type="entry name" value="PROTEIN_KINASE_ATP"/>
    <property type="match status" value="1"/>
</dbReference>
<feature type="region of interest" description="Disordered" evidence="14">
    <location>
        <begin position="548"/>
        <end position="569"/>
    </location>
</feature>
<comment type="catalytic activity">
    <reaction evidence="8">
        <text>L-threonyl-[protein] + ATP = O-phospho-L-threonyl-[protein] + ADP + H(+)</text>
        <dbReference type="Rhea" id="RHEA:46608"/>
        <dbReference type="Rhea" id="RHEA-COMP:11060"/>
        <dbReference type="Rhea" id="RHEA-COMP:11605"/>
        <dbReference type="ChEBI" id="CHEBI:15378"/>
        <dbReference type="ChEBI" id="CHEBI:30013"/>
        <dbReference type="ChEBI" id="CHEBI:30616"/>
        <dbReference type="ChEBI" id="CHEBI:61977"/>
        <dbReference type="ChEBI" id="CHEBI:456216"/>
        <dbReference type="EC" id="2.7.11.1"/>
    </reaction>
</comment>
<feature type="coiled-coil region" evidence="13">
    <location>
        <begin position="162"/>
        <end position="201"/>
    </location>
</feature>
<dbReference type="PROSITE" id="PS50011">
    <property type="entry name" value="PROTEIN_KINASE_DOM"/>
    <property type="match status" value="2"/>
</dbReference>
<evidence type="ECO:0000256" key="9">
    <source>
        <dbReference type="ARBA" id="ARBA00048679"/>
    </source>
</evidence>
<keyword evidence="13" id="KW-0175">Coiled coil</keyword>
<dbReference type="PANTHER" id="PTHR11042">
    <property type="entry name" value="EUKARYOTIC TRANSLATION INITIATION FACTOR 2-ALPHA KINASE EIF2-ALPHA KINASE -RELATED"/>
    <property type="match status" value="1"/>
</dbReference>
<dbReference type="PIRSF" id="PIRSF000660">
    <property type="entry name" value="Ser/Thr_PK_GCN2"/>
    <property type="match status" value="1"/>
</dbReference>
<feature type="binding site" evidence="12">
    <location>
        <position position="605"/>
    </location>
    <ligand>
        <name>ATP</name>
        <dbReference type="ChEBI" id="CHEBI:30616"/>
    </ligand>
</feature>
<dbReference type="Gene3D" id="3.40.50.800">
    <property type="entry name" value="Anticodon-binding domain"/>
    <property type="match status" value="1"/>
</dbReference>
<evidence type="ECO:0000256" key="3">
    <source>
        <dbReference type="ARBA" id="ARBA00022679"/>
    </source>
</evidence>
<dbReference type="CDD" id="cd14046">
    <property type="entry name" value="STKc_EIF2AK4_GCN2_rpt2"/>
    <property type="match status" value="1"/>
</dbReference>
<name>A0A0D2J100_9EURO</name>
<dbReference type="Gene3D" id="3.30.930.10">
    <property type="entry name" value="Bira Bifunctional Protein, Domain 2"/>
    <property type="match status" value="1"/>
</dbReference>
<dbReference type="PANTHER" id="PTHR11042:SF136">
    <property type="entry name" value="EIF-2-ALPHA KINASE GCN2"/>
    <property type="match status" value="1"/>
</dbReference>